<feature type="region of interest" description="Disordered" evidence="2">
    <location>
        <begin position="557"/>
        <end position="579"/>
    </location>
</feature>
<evidence type="ECO:0000256" key="1">
    <source>
        <dbReference type="SAM" id="Coils"/>
    </source>
</evidence>
<dbReference type="GO" id="GO:0031032">
    <property type="term" value="P:actomyosin structure organization"/>
    <property type="evidence" value="ECO:0007669"/>
    <property type="project" value="TreeGrafter"/>
</dbReference>
<dbReference type="PANTHER" id="PTHR45615:SF36">
    <property type="entry name" value="MYOSIN HEAVY CHAIN-LIKE, ISOFORM B-RELATED"/>
    <property type="match status" value="1"/>
</dbReference>
<dbReference type="OrthoDB" id="2505895at2759"/>
<dbReference type="GO" id="GO:0051015">
    <property type="term" value="F:actin filament binding"/>
    <property type="evidence" value="ECO:0007669"/>
    <property type="project" value="TreeGrafter"/>
</dbReference>
<gene>
    <name evidence="3" type="ORF">PHYEVI_LOCUS10097</name>
</gene>
<protein>
    <submittedName>
        <fullName evidence="3">Uncharacterized protein</fullName>
    </submittedName>
</protein>
<dbReference type="GO" id="GO:0016460">
    <property type="term" value="C:myosin II complex"/>
    <property type="evidence" value="ECO:0007669"/>
    <property type="project" value="TreeGrafter"/>
</dbReference>
<dbReference type="Proteomes" id="UP001153712">
    <property type="component" value="Chromosome 7"/>
</dbReference>
<sequence>MDCEVSSEGSSKSGSIPDKDHNSDDEIQTSDNEINEIRDIELEVSDISIFELENNSEDYETNMIINNKSECKEILLEINELKSIVDEQYNKVRLYESNYEKIISERKNFQDKLEKEQQNNEMLLSEKEAFSAEKRALENDLSNVKRQLELAEEEIQIKDEELEKLRTHQTSNEERIIKLSKQKMELERETQNQADEIIKYVAQMQWLEKIKTKMELSIINLNKRADIKNQEIEDLKETFQTKIKSYEEQLKEHEKINELCRKELNNLEKKLKTPEPSELKRMKNEMKKMKILIKDLQLEVDQYRTNVSSETIIQQMKNQLQDLECARAIAVKAKHSLETDLFDMQFQLEETIKQKKIEEDRVASLMRERTDLMNYIDENEEEINEIIRKFEETKNDQKKIGLAKKTTGDASGIPAKTGPLENIKDCEPDIKNLILWKVYEYELHVNELISKLKVEQMNKSRLEIQNKRLKEALERVKNDLMDSKMKEQQKQDQLWKLQQQLKDIKEEFNKNAVLVMKKEEMQKRCEIQEVEISVIKNELKVYSQRIDELQAALEEQFDNVDAENSDSEPERPSTTSDPEYIIYKKFTQIQ</sequence>
<dbReference type="EMBL" id="OU900100">
    <property type="protein sequence ID" value="CAG9863817.1"/>
    <property type="molecule type" value="Genomic_DNA"/>
</dbReference>
<evidence type="ECO:0000256" key="2">
    <source>
        <dbReference type="SAM" id="MobiDB-lite"/>
    </source>
</evidence>
<dbReference type="GO" id="GO:0032982">
    <property type="term" value="C:myosin filament"/>
    <property type="evidence" value="ECO:0007669"/>
    <property type="project" value="TreeGrafter"/>
</dbReference>
<evidence type="ECO:0000313" key="3">
    <source>
        <dbReference type="EMBL" id="CAG9863817.1"/>
    </source>
</evidence>
<dbReference type="AlphaFoldDB" id="A0A9N9TW19"/>
<feature type="coiled-coil region" evidence="1">
    <location>
        <begin position="99"/>
        <end position="396"/>
    </location>
</feature>
<evidence type="ECO:0000313" key="4">
    <source>
        <dbReference type="Proteomes" id="UP001153712"/>
    </source>
</evidence>
<keyword evidence="4" id="KW-1185">Reference proteome</keyword>
<feature type="compositionally biased region" description="Acidic residues" evidence="2">
    <location>
        <begin position="557"/>
        <end position="567"/>
    </location>
</feature>
<feature type="region of interest" description="Disordered" evidence="2">
    <location>
        <begin position="1"/>
        <end position="34"/>
    </location>
</feature>
<accession>A0A9N9TW19</accession>
<organism evidence="3 4">
    <name type="scientific">Phyllotreta striolata</name>
    <name type="common">Striped flea beetle</name>
    <name type="synonym">Crioceris striolata</name>
    <dbReference type="NCBI Taxonomy" id="444603"/>
    <lineage>
        <taxon>Eukaryota</taxon>
        <taxon>Metazoa</taxon>
        <taxon>Ecdysozoa</taxon>
        <taxon>Arthropoda</taxon>
        <taxon>Hexapoda</taxon>
        <taxon>Insecta</taxon>
        <taxon>Pterygota</taxon>
        <taxon>Neoptera</taxon>
        <taxon>Endopterygota</taxon>
        <taxon>Coleoptera</taxon>
        <taxon>Polyphaga</taxon>
        <taxon>Cucujiformia</taxon>
        <taxon>Chrysomeloidea</taxon>
        <taxon>Chrysomelidae</taxon>
        <taxon>Galerucinae</taxon>
        <taxon>Alticini</taxon>
        <taxon>Phyllotreta</taxon>
    </lineage>
</organism>
<dbReference type="GO" id="GO:0005737">
    <property type="term" value="C:cytoplasm"/>
    <property type="evidence" value="ECO:0007669"/>
    <property type="project" value="TreeGrafter"/>
</dbReference>
<feature type="compositionally biased region" description="Low complexity" evidence="2">
    <location>
        <begin position="1"/>
        <end position="15"/>
    </location>
</feature>
<name>A0A9N9TW19_PHYSR</name>
<proteinExistence type="predicted"/>
<keyword evidence="1" id="KW-0175">Coiled coil</keyword>
<dbReference type="PANTHER" id="PTHR45615">
    <property type="entry name" value="MYOSIN HEAVY CHAIN, NON-MUSCLE"/>
    <property type="match status" value="1"/>
</dbReference>
<reference evidence="3" key="1">
    <citation type="submission" date="2022-01" db="EMBL/GenBank/DDBJ databases">
        <authorList>
            <person name="King R."/>
        </authorList>
    </citation>
    <scope>NUCLEOTIDE SEQUENCE</scope>
</reference>